<sequence>MSNVYAQAGKYEGVAKLCELMTNKKLNKDVACNRIKVNNKDQAFLTDDRSHPGCDEINEELQRVEKLMNEAGYVPNIASVFHDVDDDEKTRCA</sequence>
<proteinExistence type="predicted"/>
<dbReference type="EMBL" id="PKPP01004114">
    <property type="protein sequence ID" value="PWA66012.1"/>
    <property type="molecule type" value="Genomic_DNA"/>
</dbReference>
<protein>
    <submittedName>
        <fullName evidence="1">Pentatricopeptide repeat-containing protein</fullName>
    </submittedName>
</protein>
<dbReference type="STRING" id="35608.A0A2U1MXM5"/>
<dbReference type="AlphaFoldDB" id="A0A2U1MXM5"/>
<evidence type="ECO:0000313" key="2">
    <source>
        <dbReference type="Proteomes" id="UP000245207"/>
    </source>
</evidence>
<dbReference type="Proteomes" id="UP000245207">
    <property type="component" value="Unassembled WGS sequence"/>
</dbReference>
<evidence type="ECO:0000313" key="1">
    <source>
        <dbReference type="EMBL" id="PWA66012.1"/>
    </source>
</evidence>
<comment type="caution">
    <text evidence="1">The sequence shown here is derived from an EMBL/GenBank/DDBJ whole genome shotgun (WGS) entry which is preliminary data.</text>
</comment>
<gene>
    <name evidence="1" type="ORF">CTI12_AA330700</name>
</gene>
<organism evidence="1 2">
    <name type="scientific">Artemisia annua</name>
    <name type="common">Sweet wormwood</name>
    <dbReference type="NCBI Taxonomy" id="35608"/>
    <lineage>
        <taxon>Eukaryota</taxon>
        <taxon>Viridiplantae</taxon>
        <taxon>Streptophyta</taxon>
        <taxon>Embryophyta</taxon>
        <taxon>Tracheophyta</taxon>
        <taxon>Spermatophyta</taxon>
        <taxon>Magnoliopsida</taxon>
        <taxon>eudicotyledons</taxon>
        <taxon>Gunneridae</taxon>
        <taxon>Pentapetalae</taxon>
        <taxon>asterids</taxon>
        <taxon>campanulids</taxon>
        <taxon>Asterales</taxon>
        <taxon>Asteraceae</taxon>
        <taxon>Asteroideae</taxon>
        <taxon>Anthemideae</taxon>
        <taxon>Artemisiinae</taxon>
        <taxon>Artemisia</taxon>
    </lineage>
</organism>
<keyword evidence="2" id="KW-1185">Reference proteome</keyword>
<reference evidence="1 2" key="1">
    <citation type="journal article" date="2018" name="Mol. Plant">
        <title>The genome of Artemisia annua provides insight into the evolution of Asteraceae family and artemisinin biosynthesis.</title>
        <authorList>
            <person name="Shen Q."/>
            <person name="Zhang L."/>
            <person name="Liao Z."/>
            <person name="Wang S."/>
            <person name="Yan T."/>
            <person name="Shi P."/>
            <person name="Liu M."/>
            <person name="Fu X."/>
            <person name="Pan Q."/>
            <person name="Wang Y."/>
            <person name="Lv Z."/>
            <person name="Lu X."/>
            <person name="Zhang F."/>
            <person name="Jiang W."/>
            <person name="Ma Y."/>
            <person name="Chen M."/>
            <person name="Hao X."/>
            <person name="Li L."/>
            <person name="Tang Y."/>
            <person name="Lv G."/>
            <person name="Zhou Y."/>
            <person name="Sun X."/>
            <person name="Brodelius P.E."/>
            <person name="Rose J.K.C."/>
            <person name="Tang K."/>
        </authorList>
    </citation>
    <scope>NUCLEOTIDE SEQUENCE [LARGE SCALE GENOMIC DNA]</scope>
    <source>
        <strain evidence="2">cv. Huhao1</strain>
        <tissue evidence="1">Leaf</tissue>
    </source>
</reference>
<dbReference type="OrthoDB" id="185373at2759"/>
<name>A0A2U1MXM5_ARTAN</name>
<accession>A0A2U1MXM5</accession>